<protein>
    <submittedName>
        <fullName evidence="1">Uncharacterized protein</fullName>
    </submittedName>
</protein>
<comment type="caution">
    <text evidence="1">The sequence shown here is derived from an EMBL/GenBank/DDBJ whole genome shotgun (WGS) entry which is preliminary data.</text>
</comment>
<sequence length="209" mass="24120">MEKFSQKNLLRISKFTFQKLITILQMKRIIILISCALSTWTTAQIAPPPTIQRSNTTSRGLTVNSRKGTLIEKKISNLGKFKNLNIQKIVTKDISDSSSESLLGIMYEYETFDEISKKTLTVDKNELGKLIQALQTVEQKENEKTTQETKYKFVTMSNIEFGSIYREKLSSWVNYIKIPSHYLNQNLLEFNKDELKELIGVLKKAEQEL</sequence>
<name>A0A316WE25_9FLAO</name>
<dbReference type="Proteomes" id="UP000236413">
    <property type="component" value="Unassembled WGS sequence"/>
</dbReference>
<evidence type="ECO:0000313" key="2">
    <source>
        <dbReference type="Proteomes" id="UP000236413"/>
    </source>
</evidence>
<organism evidence="1 2">
    <name type="scientific">Chryseobacterium viscerum</name>
    <dbReference type="NCBI Taxonomy" id="1037377"/>
    <lineage>
        <taxon>Bacteria</taxon>
        <taxon>Pseudomonadati</taxon>
        <taxon>Bacteroidota</taxon>
        <taxon>Flavobacteriia</taxon>
        <taxon>Flavobacteriales</taxon>
        <taxon>Weeksellaceae</taxon>
        <taxon>Chryseobacterium group</taxon>
        <taxon>Chryseobacterium</taxon>
    </lineage>
</organism>
<accession>A0A316WE25</accession>
<gene>
    <name evidence="1" type="ORF">C1634_018515</name>
</gene>
<evidence type="ECO:0000313" key="1">
    <source>
        <dbReference type="EMBL" id="PWN59309.1"/>
    </source>
</evidence>
<proteinExistence type="predicted"/>
<reference evidence="1 2" key="1">
    <citation type="submission" date="2018-04" db="EMBL/GenBank/DDBJ databases">
        <title>Chryseobacterium oncorhynchi 701B-08T from rainbow trout, and Chryseobacterium viscerum 687B-08T from diseased fish.</title>
        <authorList>
            <person name="Jeong J.-J."/>
            <person name="Lee Y.J."/>
            <person name="Pathiraja D."/>
            <person name="Park B."/>
            <person name="Choi I.-G."/>
            <person name="Kim K.D."/>
        </authorList>
    </citation>
    <scope>NUCLEOTIDE SEQUENCE [LARGE SCALE GENOMIC DNA]</scope>
    <source>
        <strain evidence="1 2">687B-08</strain>
    </source>
</reference>
<dbReference type="EMBL" id="PPEG02000008">
    <property type="protein sequence ID" value="PWN59309.1"/>
    <property type="molecule type" value="Genomic_DNA"/>
</dbReference>
<dbReference type="AlphaFoldDB" id="A0A316WE25"/>